<evidence type="ECO:0000313" key="4">
    <source>
        <dbReference type="Proteomes" id="UP000069940"/>
    </source>
</evidence>
<reference evidence="3" key="2">
    <citation type="submission" date="2025-05" db="UniProtKB">
        <authorList>
            <consortium name="EnsemblMetazoa"/>
        </authorList>
    </citation>
    <scope>IDENTIFICATION</scope>
    <source>
        <strain evidence="3">Foshan</strain>
    </source>
</reference>
<protein>
    <recommendedName>
        <fullName evidence="2">UMA domain-containing protein</fullName>
    </recommendedName>
</protein>
<dbReference type="GeneID" id="115256388"/>
<proteinExistence type="predicted"/>
<dbReference type="InterPro" id="IPR023340">
    <property type="entry name" value="UMA"/>
</dbReference>
<evidence type="ECO:0000259" key="2">
    <source>
        <dbReference type="PROSITE" id="PS51497"/>
    </source>
</evidence>
<evidence type="ECO:0000256" key="1">
    <source>
        <dbReference type="SAM" id="MobiDB-lite"/>
    </source>
</evidence>
<accession>A0ABM1Y994</accession>
<evidence type="ECO:0000313" key="3">
    <source>
        <dbReference type="EnsemblMetazoa" id="AALFPA23_006960.P9204"/>
    </source>
</evidence>
<keyword evidence="4" id="KW-1185">Reference proteome</keyword>
<sequence length="146" mass="15582">MFSFFKSKKPSPDHTPSEAIPGPIPPAPKEDDFIFVERKGSTPSPSGSGGMANDSPSQSLYPSIPAGIPGGAAAAVTPVRQHSEEKAGHHVLHGVPFKLSPELAKDSSHWEVTQFHANETLSFITKSAAVRVEYDFGLERGVLYDG</sequence>
<dbReference type="RefSeq" id="XP_029710658.1">
    <property type="nucleotide sequence ID" value="XM_029854798.2"/>
</dbReference>
<feature type="region of interest" description="Disordered" evidence="1">
    <location>
        <begin position="1"/>
        <end position="66"/>
    </location>
</feature>
<dbReference type="PROSITE" id="PS51497">
    <property type="entry name" value="UMA"/>
    <property type="match status" value="1"/>
</dbReference>
<feature type="domain" description="UMA" evidence="2">
    <location>
        <begin position="92"/>
        <end position="143"/>
    </location>
</feature>
<organism evidence="3 4">
    <name type="scientific">Aedes albopictus</name>
    <name type="common">Asian tiger mosquito</name>
    <name type="synonym">Stegomyia albopicta</name>
    <dbReference type="NCBI Taxonomy" id="7160"/>
    <lineage>
        <taxon>Eukaryota</taxon>
        <taxon>Metazoa</taxon>
        <taxon>Ecdysozoa</taxon>
        <taxon>Arthropoda</taxon>
        <taxon>Hexapoda</taxon>
        <taxon>Insecta</taxon>
        <taxon>Pterygota</taxon>
        <taxon>Neoptera</taxon>
        <taxon>Endopterygota</taxon>
        <taxon>Diptera</taxon>
        <taxon>Nematocera</taxon>
        <taxon>Culicoidea</taxon>
        <taxon>Culicidae</taxon>
        <taxon>Culicinae</taxon>
        <taxon>Aedini</taxon>
        <taxon>Aedes</taxon>
        <taxon>Stegomyia</taxon>
    </lineage>
</organism>
<name>A0ABM1Y994_AEDAL</name>
<dbReference type="Proteomes" id="UP000069940">
    <property type="component" value="Unassembled WGS sequence"/>
</dbReference>
<feature type="compositionally biased region" description="Basic and acidic residues" evidence="1">
    <location>
        <begin position="28"/>
        <end position="40"/>
    </location>
</feature>
<dbReference type="EnsemblMetazoa" id="AALFPA23_006960.R9204">
    <property type="protein sequence ID" value="AALFPA23_006960.P9204"/>
    <property type="gene ID" value="AALFPA23_006960"/>
</dbReference>
<reference evidence="4" key="1">
    <citation type="journal article" date="2015" name="Proc. Natl. Acad. Sci. U.S.A.">
        <title>Genome sequence of the Asian Tiger mosquito, Aedes albopictus, reveals insights into its biology, genetics, and evolution.</title>
        <authorList>
            <person name="Chen X.G."/>
            <person name="Jiang X."/>
            <person name="Gu J."/>
            <person name="Xu M."/>
            <person name="Wu Y."/>
            <person name="Deng Y."/>
            <person name="Zhang C."/>
            <person name="Bonizzoni M."/>
            <person name="Dermauw W."/>
            <person name="Vontas J."/>
            <person name="Armbruster P."/>
            <person name="Huang X."/>
            <person name="Yang Y."/>
            <person name="Zhang H."/>
            <person name="He W."/>
            <person name="Peng H."/>
            <person name="Liu Y."/>
            <person name="Wu K."/>
            <person name="Chen J."/>
            <person name="Lirakis M."/>
            <person name="Topalis P."/>
            <person name="Van Leeuwen T."/>
            <person name="Hall A.B."/>
            <person name="Jiang X."/>
            <person name="Thorpe C."/>
            <person name="Mueller R.L."/>
            <person name="Sun C."/>
            <person name="Waterhouse R.M."/>
            <person name="Yan G."/>
            <person name="Tu Z.J."/>
            <person name="Fang X."/>
            <person name="James A.A."/>
        </authorList>
    </citation>
    <scope>NUCLEOTIDE SEQUENCE [LARGE SCALE GENOMIC DNA]</scope>
    <source>
        <strain evidence="4">Foshan</strain>
    </source>
</reference>